<dbReference type="Gene3D" id="3.10.10.10">
    <property type="entry name" value="HIV Type 1 Reverse Transcriptase, subunit A, domain 1"/>
    <property type="match status" value="1"/>
</dbReference>
<gene>
    <name evidence="1" type="ORF">Tco_0937682</name>
</gene>
<organism evidence="1 2">
    <name type="scientific">Tanacetum coccineum</name>
    <dbReference type="NCBI Taxonomy" id="301880"/>
    <lineage>
        <taxon>Eukaryota</taxon>
        <taxon>Viridiplantae</taxon>
        <taxon>Streptophyta</taxon>
        <taxon>Embryophyta</taxon>
        <taxon>Tracheophyta</taxon>
        <taxon>Spermatophyta</taxon>
        <taxon>Magnoliopsida</taxon>
        <taxon>eudicotyledons</taxon>
        <taxon>Gunneridae</taxon>
        <taxon>Pentapetalae</taxon>
        <taxon>asterids</taxon>
        <taxon>campanulids</taxon>
        <taxon>Asterales</taxon>
        <taxon>Asteraceae</taxon>
        <taxon>Asteroideae</taxon>
        <taxon>Anthemideae</taxon>
        <taxon>Anthemidinae</taxon>
        <taxon>Tanacetum</taxon>
    </lineage>
</organism>
<comment type="caution">
    <text evidence="1">The sequence shown here is derived from an EMBL/GenBank/DDBJ whole genome shotgun (WGS) entry which is preliminary data.</text>
</comment>
<dbReference type="EMBL" id="BQNB010015254">
    <property type="protein sequence ID" value="GJT37817.1"/>
    <property type="molecule type" value="Genomic_DNA"/>
</dbReference>
<feature type="non-terminal residue" evidence="1">
    <location>
        <position position="970"/>
    </location>
</feature>
<evidence type="ECO:0008006" key="3">
    <source>
        <dbReference type="Google" id="ProtNLM"/>
    </source>
</evidence>
<accession>A0ABQ5DHJ5</accession>
<reference evidence="1" key="2">
    <citation type="submission" date="2022-01" db="EMBL/GenBank/DDBJ databases">
        <authorList>
            <person name="Yamashiro T."/>
            <person name="Shiraishi A."/>
            <person name="Satake H."/>
            <person name="Nakayama K."/>
        </authorList>
    </citation>
    <scope>NUCLEOTIDE SEQUENCE</scope>
</reference>
<evidence type="ECO:0000313" key="2">
    <source>
        <dbReference type="Proteomes" id="UP001151760"/>
    </source>
</evidence>
<dbReference type="SUPFAM" id="SSF56672">
    <property type="entry name" value="DNA/RNA polymerases"/>
    <property type="match status" value="1"/>
</dbReference>
<keyword evidence="2" id="KW-1185">Reference proteome</keyword>
<dbReference type="Gene3D" id="3.30.70.270">
    <property type="match status" value="1"/>
</dbReference>
<sequence length="970" mass="112040">MLDVIGSSAGVMVFGLYYGLMQLNKLAELRDGAYENTRIYKERTKKWHDSRLRGDKDFKVGDQVLLYNSRLKMYPGKLKSKWSGPNIVKTVYPHGAIEITDRDRFSFKVNGQRLKKYYRGDIDKEDDDVLEFENRDLAAKKLTMLVKYRSSGILLNIEYMVKVSEKACIMEHKRRVQESPQILTTYTAYHSKSIRRLEKSINQSNLESCESLGNKSDNDSDLEKSIRRIYSFNTSYSVTRMRETDEMHVLEKRKGAIAWKMSDIKGISPSLCTHKILIEDDFKPFIQSQRRLNPKVQDVVKNEIVKLLDSGLIYLISDNSWVSPINVVPKKRGMTVVLNDDNELIPSHTVIRWRVCTNYRKLIDATILPNFNRTRRSRKENVHLSLWDFCLLTNVVRIMQRTCNFSKMHDDRILARCEEINLVLNWEKCHFMVKEGIVLGHKISGAGIEVDRAKIDVIAKLPYPTNVKGARSFLGHAGFYCSKHDAKPRLIRWVLLLQGFDIKIKDKKGAENLAANHLSRLENPDLGEFTKEEIADEFPDEHLMILKAELNDDAPWHAYYDEPYAFRLCPNNVMRRCVAGNEILEILAHCHSGPTGFIIRSGNISSRSEMPQNNIHVCDVFDIWGLDFMGSFPNSRGCTPFRLVYEKVCHLPVEIKHKAYWALKQCNINLTTAAKSCFMELNELMELRDGAYEKTRIYKERTKKWHDSGLRGDKDFIVGDKVLLFNSRFKMHPGKLKSKCCLVGLLLLVKVRRSIPYIILHANLWLNSNEDVIESRMSIPSLRPGDTDDEDDETEYDEDDIYKYKIRVRKDKDEEMLNAEVEDSDKGDEEVTDAAKADAEKTLELLNWKKDVSDLKKIDLSAETLVALKTQVPSVVDNYPGSKVRDVFQKELKKHTTNLIQKYSLQQIPESSKKQTSTVILKIKRKQAEKQQTLKFTIKSVDQAALNEYDQKSALYQTMYANKSFNRNPA</sequence>
<protein>
    <recommendedName>
        <fullName evidence="3">Reverse transcriptase domain-containing protein</fullName>
    </recommendedName>
</protein>
<dbReference type="InterPro" id="IPR043128">
    <property type="entry name" value="Rev_trsase/Diguanyl_cyclase"/>
</dbReference>
<name>A0ABQ5DHJ5_9ASTR</name>
<dbReference type="PANTHER" id="PTHR34072">
    <property type="entry name" value="ENZYMATIC POLYPROTEIN-RELATED"/>
    <property type="match status" value="1"/>
</dbReference>
<proteinExistence type="predicted"/>
<dbReference type="PANTHER" id="PTHR34072:SF57">
    <property type="entry name" value="RNA-DIRECTED DNA POLYMERASE"/>
    <property type="match status" value="1"/>
</dbReference>
<dbReference type="InterPro" id="IPR043502">
    <property type="entry name" value="DNA/RNA_pol_sf"/>
</dbReference>
<dbReference type="Proteomes" id="UP001151760">
    <property type="component" value="Unassembled WGS sequence"/>
</dbReference>
<reference evidence="1" key="1">
    <citation type="journal article" date="2022" name="Int. J. Mol. Sci.">
        <title>Draft Genome of Tanacetum Coccineum: Genomic Comparison of Closely Related Tanacetum-Family Plants.</title>
        <authorList>
            <person name="Yamashiro T."/>
            <person name="Shiraishi A."/>
            <person name="Nakayama K."/>
            <person name="Satake H."/>
        </authorList>
    </citation>
    <scope>NUCLEOTIDE SEQUENCE</scope>
</reference>
<evidence type="ECO:0000313" key="1">
    <source>
        <dbReference type="EMBL" id="GJT37817.1"/>
    </source>
</evidence>